<keyword evidence="8" id="KW-1185">Reference proteome</keyword>
<evidence type="ECO:0000313" key="8">
    <source>
        <dbReference type="Proteomes" id="UP001152607"/>
    </source>
</evidence>
<comment type="similarity">
    <text evidence="6">Belongs to the NDUFAF6 family.</text>
</comment>
<evidence type="ECO:0000256" key="2">
    <source>
        <dbReference type="ARBA" id="ARBA00022792"/>
    </source>
</evidence>
<keyword evidence="5" id="KW-0472">Membrane</keyword>
<keyword evidence="3" id="KW-0809">Transit peptide</keyword>
<reference evidence="7" key="1">
    <citation type="submission" date="2023-01" db="EMBL/GenBank/DDBJ databases">
        <authorList>
            <person name="Van Ghelder C."/>
            <person name="Rancurel C."/>
        </authorList>
    </citation>
    <scope>NUCLEOTIDE SEQUENCE</scope>
    <source>
        <strain evidence="7">CNCM I-4278</strain>
    </source>
</reference>
<dbReference type="FunFam" id="1.10.600.10:FF:000026">
    <property type="entry name" value="NADH dehydrogenase (Ubiquinone) complex I, assembly factor 6"/>
    <property type="match status" value="1"/>
</dbReference>
<evidence type="ECO:0000256" key="6">
    <source>
        <dbReference type="ARBA" id="ARBA00038273"/>
    </source>
</evidence>
<dbReference type="Gene3D" id="1.10.600.10">
    <property type="entry name" value="Farnesyl Diphosphate Synthase"/>
    <property type="match status" value="1"/>
</dbReference>
<comment type="caution">
    <text evidence="7">The sequence shown here is derived from an EMBL/GenBank/DDBJ whole genome shotgun (WGS) entry which is preliminary data.</text>
</comment>
<dbReference type="AlphaFoldDB" id="A0A9W4U8V9"/>
<dbReference type="InterPro" id="IPR008949">
    <property type="entry name" value="Isoprenoid_synthase_dom_sf"/>
</dbReference>
<dbReference type="Pfam" id="PF00494">
    <property type="entry name" value="SQS_PSY"/>
    <property type="match status" value="1"/>
</dbReference>
<organism evidence="7 8">
    <name type="scientific">Periconia digitata</name>
    <dbReference type="NCBI Taxonomy" id="1303443"/>
    <lineage>
        <taxon>Eukaryota</taxon>
        <taxon>Fungi</taxon>
        <taxon>Dikarya</taxon>
        <taxon>Ascomycota</taxon>
        <taxon>Pezizomycotina</taxon>
        <taxon>Dothideomycetes</taxon>
        <taxon>Pleosporomycetidae</taxon>
        <taxon>Pleosporales</taxon>
        <taxon>Massarineae</taxon>
        <taxon>Periconiaceae</taxon>
        <taxon>Periconia</taxon>
    </lineage>
</organism>
<dbReference type="SUPFAM" id="SSF48576">
    <property type="entry name" value="Terpenoid synthases"/>
    <property type="match status" value="1"/>
</dbReference>
<keyword evidence="4" id="KW-0496">Mitochondrion</keyword>
<name>A0A9W4U8V9_9PLEO</name>
<evidence type="ECO:0000256" key="4">
    <source>
        <dbReference type="ARBA" id="ARBA00023128"/>
    </source>
</evidence>
<evidence type="ECO:0000256" key="3">
    <source>
        <dbReference type="ARBA" id="ARBA00022946"/>
    </source>
</evidence>
<dbReference type="GO" id="GO:0005743">
    <property type="term" value="C:mitochondrial inner membrane"/>
    <property type="evidence" value="ECO:0007669"/>
    <property type="project" value="UniProtKB-SubCell"/>
</dbReference>
<dbReference type="GO" id="GO:0032981">
    <property type="term" value="P:mitochondrial respiratory chain complex I assembly"/>
    <property type="evidence" value="ECO:0007669"/>
    <property type="project" value="TreeGrafter"/>
</dbReference>
<sequence length="391" mass="43391">MQPPHISVSTSYIRRRICNTSFNQLSLRRQFHPSPPNRNNPASPSQDEVARARAYCANLLKTYDTPSHVLQTFIPPSSRDAYLAIRAFNVDVARVADTTSTPTVGMMRMQFWRDTITKSLAGTPPKEPVAILLSKAAEDLHHRTDGRSKLSKIWFHRIINTREQTLGNPPYPDLAALETYSENTYSTSLYLTLSALPQTSITTDHIASHIGKAMGIAAVLRGIPFIAFPPPQPLGTSGGIAGSGGSTQGAVLLPLDVMASSGVKEEDIFRLGAEAPGLRDAVFTVATRANDHLITAREMLAKLRTDGDLGHDFEHAADAEHRYDHDENSSGKEGKLAEVERAFGVFMPSIATQSWLDRLQAVDFDLFDQRLRKVDWKLPWKAYWAFNRRNL</sequence>
<evidence type="ECO:0000313" key="7">
    <source>
        <dbReference type="EMBL" id="CAI6300866.1"/>
    </source>
</evidence>
<protein>
    <recommendedName>
        <fullName evidence="9">Squalene/phytoene synthase</fullName>
    </recommendedName>
</protein>
<evidence type="ECO:0000256" key="5">
    <source>
        <dbReference type="ARBA" id="ARBA00023136"/>
    </source>
</evidence>
<dbReference type="OrthoDB" id="270318at2759"/>
<dbReference type="PANTHER" id="PTHR21181:SF13">
    <property type="entry name" value="NADH DEHYDROGENASE (UBIQUINONE) COMPLEX I, ASSEMBLY FACTOR 6"/>
    <property type="match status" value="1"/>
</dbReference>
<evidence type="ECO:0008006" key="9">
    <source>
        <dbReference type="Google" id="ProtNLM"/>
    </source>
</evidence>
<dbReference type="PANTHER" id="PTHR21181">
    <property type="match status" value="1"/>
</dbReference>
<accession>A0A9W4U8V9</accession>
<evidence type="ECO:0000256" key="1">
    <source>
        <dbReference type="ARBA" id="ARBA00004273"/>
    </source>
</evidence>
<comment type="subcellular location">
    <subcellularLocation>
        <location evidence="1">Mitochondrion inner membrane</location>
    </subcellularLocation>
</comment>
<dbReference type="Proteomes" id="UP001152607">
    <property type="component" value="Unassembled WGS sequence"/>
</dbReference>
<gene>
    <name evidence="7" type="ORF">PDIGIT_LOCUS2831</name>
</gene>
<proteinExistence type="inferred from homology"/>
<dbReference type="InterPro" id="IPR002060">
    <property type="entry name" value="Squ/phyt_synthse"/>
</dbReference>
<keyword evidence="2" id="KW-0999">Mitochondrion inner membrane</keyword>
<dbReference type="EMBL" id="CAOQHR010000002">
    <property type="protein sequence ID" value="CAI6300866.1"/>
    <property type="molecule type" value="Genomic_DNA"/>
</dbReference>